<accession>A0ABP8B5S3</accession>
<sequence length="143" mass="16056">MSGHYHSYQWIGQAASLDKADGVRRPPLPPTPMDEFRNSPLPPFRMCDWLLKPSTHIKVTGDLETALTWLEEQWHQLEPSFAHPDREKRLGGSEGRLQDAQAALMCCGSMAWGHWLRAERFGLTAVVGCPDVHAPHYRCPVGG</sequence>
<gene>
    <name evidence="1" type="ORF">GCM10022252_49900</name>
</gene>
<name>A0ABP8B5S3_9ACTN</name>
<proteinExistence type="predicted"/>
<reference evidence="2" key="1">
    <citation type="journal article" date="2019" name="Int. J. Syst. Evol. Microbiol.">
        <title>The Global Catalogue of Microorganisms (GCM) 10K type strain sequencing project: providing services to taxonomists for standard genome sequencing and annotation.</title>
        <authorList>
            <consortium name="The Broad Institute Genomics Platform"/>
            <consortium name="The Broad Institute Genome Sequencing Center for Infectious Disease"/>
            <person name="Wu L."/>
            <person name="Ma J."/>
        </authorList>
    </citation>
    <scope>NUCLEOTIDE SEQUENCE [LARGE SCALE GENOMIC DNA]</scope>
    <source>
        <strain evidence="2">JCM 17388</strain>
    </source>
</reference>
<organism evidence="1 2">
    <name type="scientific">Streptosporangium oxazolinicum</name>
    <dbReference type="NCBI Taxonomy" id="909287"/>
    <lineage>
        <taxon>Bacteria</taxon>
        <taxon>Bacillati</taxon>
        <taxon>Actinomycetota</taxon>
        <taxon>Actinomycetes</taxon>
        <taxon>Streptosporangiales</taxon>
        <taxon>Streptosporangiaceae</taxon>
        <taxon>Streptosporangium</taxon>
    </lineage>
</organism>
<dbReference type="EMBL" id="BAABAQ010000009">
    <property type="protein sequence ID" value="GAA4198847.1"/>
    <property type="molecule type" value="Genomic_DNA"/>
</dbReference>
<evidence type="ECO:0000313" key="1">
    <source>
        <dbReference type="EMBL" id="GAA4198847.1"/>
    </source>
</evidence>
<comment type="caution">
    <text evidence="1">The sequence shown here is derived from an EMBL/GenBank/DDBJ whole genome shotgun (WGS) entry which is preliminary data.</text>
</comment>
<protein>
    <submittedName>
        <fullName evidence="1">Uncharacterized protein</fullName>
    </submittedName>
</protein>
<dbReference type="Proteomes" id="UP001501251">
    <property type="component" value="Unassembled WGS sequence"/>
</dbReference>
<evidence type="ECO:0000313" key="2">
    <source>
        <dbReference type="Proteomes" id="UP001501251"/>
    </source>
</evidence>
<keyword evidence="2" id="KW-1185">Reference proteome</keyword>